<name>U3A0A5_VIBPR</name>
<protein>
    <submittedName>
        <fullName evidence="1">Uncharacterized protein</fullName>
    </submittedName>
</protein>
<dbReference type="EMBL" id="BATJ01000006">
    <property type="protein sequence ID" value="GAD67120.1"/>
    <property type="molecule type" value="Genomic_DNA"/>
</dbReference>
<proteinExistence type="predicted"/>
<evidence type="ECO:0000313" key="2">
    <source>
        <dbReference type="Proteomes" id="UP000016570"/>
    </source>
</evidence>
<evidence type="ECO:0000313" key="1">
    <source>
        <dbReference type="EMBL" id="GAD67120.1"/>
    </source>
</evidence>
<accession>U3A0A5</accession>
<dbReference type="RefSeq" id="WP_021705095.1">
    <property type="nucleotide sequence ID" value="NZ_BATJ01000006.1"/>
</dbReference>
<reference evidence="1 2" key="1">
    <citation type="submission" date="2013-09" db="EMBL/GenBank/DDBJ databases">
        <title>Whole genome shotgun sequence of Vibrio proteolyticus NBRC 13287.</title>
        <authorList>
            <person name="Isaki S."/>
            <person name="Hosoyama A."/>
            <person name="Numata M."/>
            <person name="Hashimoto M."/>
            <person name="Hosoyama Y."/>
            <person name="Tsuchikane K."/>
            <person name="Noguchi M."/>
            <person name="Hirakata S."/>
            <person name="Ichikawa N."/>
            <person name="Ohji S."/>
            <person name="Yamazoe A."/>
            <person name="Fujita N."/>
        </authorList>
    </citation>
    <scope>NUCLEOTIDE SEQUENCE [LARGE SCALE GENOMIC DNA]</scope>
    <source>
        <strain evidence="1 2">NBRC 13287</strain>
    </source>
</reference>
<dbReference type="AlphaFoldDB" id="U3A0A5"/>
<keyword evidence="2" id="KW-1185">Reference proteome</keyword>
<comment type="caution">
    <text evidence="1">The sequence shown here is derived from an EMBL/GenBank/DDBJ whole genome shotgun (WGS) entry which is preliminary data.</text>
</comment>
<gene>
    <name evidence="1" type="ORF">VPR01S_06_01380</name>
</gene>
<organism evidence="1 2">
    <name type="scientific">Vibrio proteolyticus NBRC 13287</name>
    <dbReference type="NCBI Taxonomy" id="1219065"/>
    <lineage>
        <taxon>Bacteria</taxon>
        <taxon>Pseudomonadati</taxon>
        <taxon>Pseudomonadota</taxon>
        <taxon>Gammaproteobacteria</taxon>
        <taxon>Vibrionales</taxon>
        <taxon>Vibrionaceae</taxon>
        <taxon>Vibrio</taxon>
    </lineage>
</organism>
<dbReference type="Proteomes" id="UP000016570">
    <property type="component" value="Unassembled WGS sequence"/>
</dbReference>
<sequence length="89" mass="10107">MAIVGIDTGKLAFHTETDTTYPLAQILAFMEHGKEAVITGDSFRREPAKYFLRKDKKPDNFEQRVNAALEAEGDLVHHYQTHRLKGHAI</sequence>